<evidence type="ECO:0000256" key="2">
    <source>
        <dbReference type="SAM" id="SignalP"/>
    </source>
</evidence>
<evidence type="ECO:0000259" key="3">
    <source>
        <dbReference type="PROSITE" id="PS50222"/>
    </source>
</evidence>
<feature type="domain" description="EF-hand" evidence="3">
    <location>
        <begin position="55"/>
        <end position="78"/>
    </location>
</feature>
<keyword evidence="2" id="KW-0732">Signal</keyword>
<dbReference type="EnsemblMetazoa" id="G8922.3">
    <property type="protein sequence ID" value="G8922.3:cds"/>
    <property type="gene ID" value="G8922"/>
</dbReference>
<name>A0A8W8P123_MAGGI</name>
<sequence length="149" mass="16212">MLLQTIGLVASILVLGVYGAGMTLESMAAQVVHRVNPSGSHVTYDQLRKFLNVNYDRDNNGCVSYAEFSSVWTAIYHDSLDVATKFVTNMDMDHDGCLDDIEVLVNGVRNNQHLKIDYPLGVHDFAVVLEVYHPTATGTASSPDPGVVG</sequence>
<feature type="chain" id="PRO_5042432256" description="EF-hand domain-containing protein" evidence="2">
    <location>
        <begin position="20"/>
        <end position="149"/>
    </location>
</feature>
<accession>A0A8W8P123</accession>
<dbReference type="PROSITE" id="PS50222">
    <property type="entry name" value="EF_HAND_2"/>
    <property type="match status" value="1"/>
</dbReference>
<dbReference type="OrthoDB" id="10310708at2759"/>
<feature type="signal peptide" evidence="2">
    <location>
        <begin position="1"/>
        <end position="19"/>
    </location>
</feature>
<evidence type="ECO:0000313" key="5">
    <source>
        <dbReference type="Proteomes" id="UP000005408"/>
    </source>
</evidence>
<dbReference type="Proteomes" id="UP000005408">
    <property type="component" value="Unassembled WGS sequence"/>
</dbReference>
<keyword evidence="5" id="KW-1185">Reference proteome</keyword>
<dbReference type="Gene3D" id="1.10.238.10">
    <property type="entry name" value="EF-hand"/>
    <property type="match status" value="1"/>
</dbReference>
<dbReference type="PROSITE" id="PS00018">
    <property type="entry name" value="EF_HAND_1"/>
    <property type="match status" value="1"/>
</dbReference>
<proteinExistence type="predicted"/>
<keyword evidence="1" id="KW-0106">Calcium</keyword>
<evidence type="ECO:0000256" key="1">
    <source>
        <dbReference type="ARBA" id="ARBA00022837"/>
    </source>
</evidence>
<dbReference type="AlphaFoldDB" id="A0A8W8P123"/>
<dbReference type="InterPro" id="IPR002048">
    <property type="entry name" value="EF_hand_dom"/>
</dbReference>
<reference evidence="4" key="1">
    <citation type="submission" date="2022-08" db="UniProtKB">
        <authorList>
            <consortium name="EnsemblMetazoa"/>
        </authorList>
    </citation>
    <scope>IDENTIFICATION</scope>
    <source>
        <strain evidence="4">05x7-T-G4-1.051#20</strain>
    </source>
</reference>
<dbReference type="EnsemblMetazoa" id="G8922.2">
    <property type="protein sequence ID" value="G8922.2:cds"/>
    <property type="gene ID" value="G8922"/>
</dbReference>
<evidence type="ECO:0000313" key="4">
    <source>
        <dbReference type="EnsemblMetazoa" id="G8922.3:cds"/>
    </source>
</evidence>
<protein>
    <recommendedName>
        <fullName evidence="3">EF-hand domain-containing protein</fullName>
    </recommendedName>
</protein>
<dbReference type="SUPFAM" id="SSF47473">
    <property type="entry name" value="EF-hand"/>
    <property type="match status" value="1"/>
</dbReference>
<dbReference type="InterPro" id="IPR011992">
    <property type="entry name" value="EF-hand-dom_pair"/>
</dbReference>
<dbReference type="GO" id="GO:0005509">
    <property type="term" value="F:calcium ion binding"/>
    <property type="evidence" value="ECO:0007669"/>
    <property type="project" value="InterPro"/>
</dbReference>
<dbReference type="InterPro" id="IPR018247">
    <property type="entry name" value="EF_Hand_1_Ca_BS"/>
</dbReference>
<organism evidence="4 5">
    <name type="scientific">Magallana gigas</name>
    <name type="common">Pacific oyster</name>
    <name type="synonym">Crassostrea gigas</name>
    <dbReference type="NCBI Taxonomy" id="29159"/>
    <lineage>
        <taxon>Eukaryota</taxon>
        <taxon>Metazoa</taxon>
        <taxon>Spiralia</taxon>
        <taxon>Lophotrochozoa</taxon>
        <taxon>Mollusca</taxon>
        <taxon>Bivalvia</taxon>
        <taxon>Autobranchia</taxon>
        <taxon>Pteriomorphia</taxon>
        <taxon>Ostreida</taxon>
        <taxon>Ostreoidea</taxon>
        <taxon>Ostreidae</taxon>
        <taxon>Magallana</taxon>
    </lineage>
</organism>